<evidence type="ECO:0000313" key="4">
    <source>
        <dbReference type="Proteomes" id="UP001607303"/>
    </source>
</evidence>
<feature type="transmembrane region" description="Helical" evidence="2">
    <location>
        <begin position="216"/>
        <end position="236"/>
    </location>
</feature>
<organism evidence="3 4">
    <name type="scientific">Vespula maculifrons</name>
    <name type="common">Eastern yellow jacket</name>
    <name type="synonym">Wasp</name>
    <dbReference type="NCBI Taxonomy" id="7453"/>
    <lineage>
        <taxon>Eukaryota</taxon>
        <taxon>Metazoa</taxon>
        <taxon>Ecdysozoa</taxon>
        <taxon>Arthropoda</taxon>
        <taxon>Hexapoda</taxon>
        <taxon>Insecta</taxon>
        <taxon>Pterygota</taxon>
        <taxon>Neoptera</taxon>
        <taxon>Endopterygota</taxon>
        <taxon>Hymenoptera</taxon>
        <taxon>Apocrita</taxon>
        <taxon>Aculeata</taxon>
        <taxon>Vespoidea</taxon>
        <taxon>Vespidae</taxon>
        <taxon>Vespinae</taxon>
        <taxon>Vespula</taxon>
    </lineage>
</organism>
<proteinExistence type="predicted"/>
<evidence type="ECO:0000256" key="2">
    <source>
        <dbReference type="SAM" id="Phobius"/>
    </source>
</evidence>
<keyword evidence="4" id="KW-1185">Reference proteome</keyword>
<dbReference type="EMBL" id="JAYRBN010000031">
    <property type="protein sequence ID" value="KAL2748358.1"/>
    <property type="molecule type" value="Genomic_DNA"/>
</dbReference>
<dbReference type="Proteomes" id="UP001607303">
    <property type="component" value="Unassembled WGS sequence"/>
</dbReference>
<keyword evidence="2" id="KW-0812">Transmembrane</keyword>
<dbReference type="AlphaFoldDB" id="A0ABD2CTA8"/>
<gene>
    <name evidence="3" type="ORF">V1477_003001</name>
</gene>
<feature type="compositionally biased region" description="Basic and acidic residues" evidence="1">
    <location>
        <begin position="136"/>
        <end position="150"/>
    </location>
</feature>
<reference evidence="3 4" key="1">
    <citation type="journal article" date="2024" name="Ann. Entomol. Soc. Am.">
        <title>Genomic analyses of the southern and eastern yellowjacket wasps (Hymenoptera: Vespidae) reveal evolutionary signatures of social life.</title>
        <authorList>
            <person name="Catto M.A."/>
            <person name="Caine P.B."/>
            <person name="Orr S.E."/>
            <person name="Hunt B.G."/>
            <person name="Goodisman M.A.D."/>
        </authorList>
    </citation>
    <scope>NUCLEOTIDE SEQUENCE [LARGE SCALE GENOMIC DNA]</scope>
    <source>
        <strain evidence="3">232</strain>
        <tissue evidence="3">Head and thorax</tissue>
    </source>
</reference>
<feature type="region of interest" description="Disordered" evidence="1">
    <location>
        <begin position="1"/>
        <end position="198"/>
    </location>
</feature>
<evidence type="ECO:0000313" key="3">
    <source>
        <dbReference type="EMBL" id="KAL2748358.1"/>
    </source>
</evidence>
<sequence length="238" mass="26578">MTDRPTHTEPSEQRSKEEGGEYLPLRKILDGTNVSLNEFTDPMATVTPTSTPTPTPTPQNASLISHPNLSFSPSNILKSPSRSLASENCSIVGTKKDYPEEHASSESPGKEERTMNDDETGNDVKDGKGAIASENGEEKTEKKNKTDTRRVKFSLGEETTIFPSPEEIGQDTKNQQQQQRQQQRQQEQEQQQQEDSNVQDEEIAMKEFLYYCSVHLVAYGICILIVVTTIVAGYCLTY</sequence>
<feature type="compositionally biased region" description="Polar residues" evidence="1">
    <location>
        <begin position="59"/>
        <end position="91"/>
    </location>
</feature>
<comment type="caution">
    <text evidence="3">The sequence shown here is derived from an EMBL/GenBank/DDBJ whole genome shotgun (WGS) entry which is preliminary data.</text>
</comment>
<protein>
    <submittedName>
        <fullName evidence="3">Nucleolar protein 58-like isoform X2</fullName>
    </submittedName>
</protein>
<feature type="compositionally biased region" description="Basic and acidic residues" evidence="1">
    <location>
        <begin position="1"/>
        <end position="19"/>
    </location>
</feature>
<feature type="compositionally biased region" description="Basic and acidic residues" evidence="1">
    <location>
        <begin position="94"/>
        <end position="128"/>
    </location>
</feature>
<keyword evidence="2" id="KW-1133">Transmembrane helix</keyword>
<name>A0ABD2CTA8_VESMC</name>
<keyword evidence="2" id="KW-0472">Membrane</keyword>
<evidence type="ECO:0000256" key="1">
    <source>
        <dbReference type="SAM" id="MobiDB-lite"/>
    </source>
</evidence>
<feature type="compositionally biased region" description="Low complexity" evidence="1">
    <location>
        <begin position="175"/>
        <end position="194"/>
    </location>
</feature>
<accession>A0ABD2CTA8</accession>